<dbReference type="GO" id="GO:0003841">
    <property type="term" value="F:1-acylglycerol-3-phosphate O-acyltransferase activity"/>
    <property type="evidence" value="ECO:0007669"/>
    <property type="project" value="TreeGrafter"/>
</dbReference>
<comment type="caution">
    <text evidence="9">The sequence shown here is derived from an EMBL/GenBank/DDBJ whole genome shotgun (WGS) entry which is preliminary data.</text>
</comment>
<keyword evidence="3 9" id="KW-0808">Transferase</keyword>
<keyword evidence="5 9" id="KW-0012">Acyltransferase</keyword>
<organism evidence="9 11">
    <name type="scientific">Leptospira perolatii</name>
    <dbReference type="NCBI Taxonomy" id="2023191"/>
    <lineage>
        <taxon>Bacteria</taxon>
        <taxon>Pseudomonadati</taxon>
        <taxon>Spirochaetota</taxon>
        <taxon>Spirochaetia</taxon>
        <taxon>Leptospirales</taxon>
        <taxon>Leptospiraceae</taxon>
        <taxon>Leptospira</taxon>
    </lineage>
</organism>
<gene>
    <name evidence="8" type="ORF">CH360_05495</name>
    <name evidence="9" type="ORF">CH373_05075</name>
</gene>
<evidence type="ECO:0000313" key="11">
    <source>
        <dbReference type="Proteomes" id="UP000231990"/>
    </source>
</evidence>
<evidence type="ECO:0000256" key="1">
    <source>
        <dbReference type="ARBA" id="ARBA00005189"/>
    </source>
</evidence>
<name>A0A2M9ZQD7_9LEPT</name>
<dbReference type="Pfam" id="PF01553">
    <property type="entry name" value="Acyltransferase"/>
    <property type="match status" value="1"/>
</dbReference>
<dbReference type="SUPFAM" id="SSF69593">
    <property type="entry name" value="Glycerol-3-phosphate (1)-acyltransferase"/>
    <property type="match status" value="1"/>
</dbReference>
<reference evidence="10 11" key="1">
    <citation type="submission" date="2017-07" db="EMBL/GenBank/DDBJ databases">
        <title>Leptospira spp. isolated from tropical soils.</title>
        <authorList>
            <person name="Thibeaux R."/>
            <person name="Iraola G."/>
            <person name="Ferres I."/>
            <person name="Bierque E."/>
            <person name="Girault D."/>
            <person name="Soupe-Gilbert M.-E."/>
            <person name="Picardeau M."/>
            <person name="Goarant C."/>
        </authorList>
    </citation>
    <scope>NUCLEOTIDE SEQUENCE [LARGE SCALE GENOMIC DNA]</scope>
    <source>
        <strain evidence="9 11">FH1-B-B1</strain>
        <strain evidence="8 10">FH1-B-C1</strain>
    </source>
</reference>
<proteinExistence type="predicted"/>
<dbReference type="PANTHER" id="PTHR10434">
    <property type="entry name" value="1-ACYL-SN-GLYCEROL-3-PHOSPHATE ACYLTRANSFERASE"/>
    <property type="match status" value="1"/>
</dbReference>
<dbReference type="AlphaFoldDB" id="A0A2M9ZQD7"/>
<dbReference type="SMART" id="SM00563">
    <property type="entry name" value="PlsC"/>
    <property type="match status" value="1"/>
</dbReference>
<evidence type="ECO:0000256" key="5">
    <source>
        <dbReference type="ARBA" id="ARBA00023315"/>
    </source>
</evidence>
<dbReference type="RefSeq" id="WP_100713015.1">
    <property type="nucleotide sequence ID" value="NZ_NPDY01000003.1"/>
</dbReference>
<dbReference type="OrthoDB" id="9803035at2"/>
<dbReference type="Proteomes" id="UP000231962">
    <property type="component" value="Unassembled WGS sequence"/>
</dbReference>
<comment type="pathway">
    <text evidence="1">Lipid metabolism.</text>
</comment>
<dbReference type="Proteomes" id="UP000231990">
    <property type="component" value="Unassembled WGS sequence"/>
</dbReference>
<dbReference type="PANTHER" id="PTHR10434:SF64">
    <property type="entry name" value="1-ACYL-SN-GLYCEROL-3-PHOSPHATE ACYLTRANSFERASE-RELATED"/>
    <property type="match status" value="1"/>
</dbReference>
<protein>
    <submittedName>
        <fullName evidence="9">1-acyl-sn-glycerol-3-phosphate acyltransferase</fullName>
    </submittedName>
</protein>
<evidence type="ECO:0000313" key="8">
    <source>
        <dbReference type="EMBL" id="PJZ70446.1"/>
    </source>
</evidence>
<evidence type="ECO:0000313" key="9">
    <source>
        <dbReference type="EMBL" id="PJZ74282.1"/>
    </source>
</evidence>
<keyword evidence="4" id="KW-0443">Lipid metabolism</keyword>
<dbReference type="GO" id="GO:0006654">
    <property type="term" value="P:phosphatidic acid biosynthetic process"/>
    <property type="evidence" value="ECO:0007669"/>
    <property type="project" value="TreeGrafter"/>
</dbReference>
<feature type="region of interest" description="Disordered" evidence="6">
    <location>
        <begin position="1"/>
        <end position="38"/>
    </location>
</feature>
<dbReference type="EMBL" id="NPDY01000003">
    <property type="protein sequence ID" value="PJZ70446.1"/>
    <property type="molecule type" value="Genomic_DNA"/>
</dbReference>
<keyword evidence="10" id="KW-1185">Reference proteome</keyword>
<feature type="compositionally biased region" description="Basic and acidic residues" evidence="6">
    <location>
        <begin position="1"/>
        <end position="11"/>
    </location>
</feature>
<evidence type="ECO:0000256" key="3">
    <source>
        <dbReference type="ARBA" id="ARBA00022679"/>
    </source>
</evidence>
<evidence type="ECO:0000256" key="6">
    <source>
        <dbReference type="SAM" id="MobiDB-lite"/>
    </source>
</evidence>
<feature type="domain" description="Phospholipid/glycerol acyltransferase" evidence="7">
    <location>
        <begin position="72"/>
        <end position="188"/>
    </location>
</feature>
<evidence type="ECO:0000256" key="4">
    <source>
        <dbReference type="ARBA" id="ARBA00023098"/>
    </source>
</evidence>
<keyword evidence="2" id="KW-0444">Lipid biosynthesis</keyword>
<dbReference type="CDD" id="cd07989">
    <property type="entry name" value="LPLAT_AGPAT-like"/>
    <property type="match status" value="1"/>
</dbReference>
<accession>A0A2M9ZQD7</accession>
<dbReference type="InterPro" id="IPR002123">
    <property type="entry name" value="Plipid/glycerol_acylTrfase"/>
</dbReference>
<sequence>METKQAEKDQSQNRNNPKPVYKRSKADGHPMLHPGSSNRVRRTIDAFGRIYSALFYKVEVHGLENIPKDGEVLLLAKHARNDDIPIGLSHALFRRRWNCWGVMKDSLARPRYLDFFLKCGGIPLNRDEPSKSKKHLLFAREVLYRGNLMVIFPEQTTVPYEMGEGKSGAFRFIVGKPKKPLPVSLLGFEYEPRGRFRRTKITLRVGETRELHPGQDPEEFLHECMHELARLSGLVYPFERETNATLKEMEGIAS</sequence>
<evidence type="ECO:0000313" key="10">
    <source>
        <dbReference type="Proteomes" id="UP000231962"/>
    </source>
</evidence>
<evidence type="ECO:0000256" key="2">
    <source>
        <dbReference type="ARBA" id="ARBA00022516"/>
    </source>
</evidence>
<dbReference type="EMBL" id="NPDZ01000002">
    <property type="protein sequence ID" value="PJZ74282.1"/>
    <property type="molecule type" value="Genomic_DNA"/>
</dbReference>
<evidence type="ECO:0000259" key="7">
    <source>
        <dbReference type="SMART" id="SM00563"/>
    </source>
</evidence>